<reference evidence="5" key="1">
    <citation type="journal article" date="2021" name="Nat. Commun.">
        <title>Genetic determinants of endophytism in the Arabidopsis root mycobiome.</title>
        <authorList>
            <person name="Mesny F."/>
            <person name="Miyauchi S."/>
            <person name="Thiergart T."/>
            <person name="Pickel B."/>
            <person name="Atanasova L."/>
            <person name="Karlsson M."/>
            <person name="Huettel B."/>
            <person name="Barry K.W."/>
            <person name="Haridas S."/>
            <person name="Chen C."/>
            <person name="Bauer D."/>
            <person name="Andreopoulos W."/>
            <person name="Pangilinan J."/>
            <person name="LaButti K."/>
            <person name="Riley R."/>
            <person name="Lipzen A."/>
            <person name="Clum A."/>
            <person name="Drula E."/>
            <person name="Henrissat B."/>
            <person name="Kohler A."/>
            <person name="Grigoriev I.V."/>
            <person name="Martin F.M."/>
            <person name="Hacquard S."/>
        </authorList>
    </citation>
    <scope>NUCLEOTIDE SEQUENCE</scope>
    <source>
        <strain evidence="5">MPI-CAGE-CH-0235</strain>
    </source>
</reference>
<evidence type="ECO:0000256" key="1">
    <source>
        <dbReference type="ARBA" id="ARBA00022603"/>
    </source>
</evidence>
<dbReference type="EMBL" id="JAGPNK010000003">
    <property type="protein sequence ID" value="KAH7324328.1"/>
    <property type="molecule type" value="Genomic_DNA"/>
</dbReference>
<dbReference type="Gene3D" id="3.40.50.150">
    <property type="entry name" value="Vaccinia Virus protein VP39"/>
    <property type="match status" value="1"/>
</dbReference>
<dbReference type="PROSITE" id="PS51683">
    <property type="entry name" value="SAM_OMT_II"/>
    <property type="match status" value="1"/>
</dbReference>
<dbReference type="GO" id="GO:0008171">
    <property type="term" value="F:O-methyltransferase activity"/>
    <property type="evidence" value="ECO:0007669"/>
    <property type="project" value="InterPro"/>
</dbReference>
<dbReference type="Proteomes" id="UP000813444">
    <property type="component" value="Unassembled WGS sequence"/>
</dbReference>
<evidence type="ECO:0000256" key="3">
    <source>
        <dbReference type="ARBA" id="ARBA00022691"/>
    </source>
</evidence>
<evidence type="ECO:0000313" key="5">
    <source>
        <dbReference type="EMBL" id="KAH7324328.1"/>
    </source>
</evidence>
<name>A0A8K0T2B9_9HYPO</name>
<keyword evidence="1 5" id="KW-0489">Methyltransferase</keyword>
<keyword evidence="3" id="KW-0949">S-adenosyl-L-methionine</keyword>
<dbReference type="SUPFAM" id="SSF53335">
    <property type="entry name" value="S-adenosyl-L-methionine-dependent methyltransferases"/>
    <property type="match status" value="1"/>
</dbReference>
<feature type="non-terminal residue" evidence="5">
    <location>
        <position position="1"/>
    </location>
</feature>
<feature type="domain" description="O-methyltransferase C-terminal" evidence="4">
    <location>
        <begin position="148"/>
        <end position="342"/>
    </location>
</feature>
<dbReference type="GO" id="GO:0032259">
    <property type="term" value="P:methylation"/>
    <property type="evidence" value="ECO:0007669"/>
    <property type="project" value="UniProtKB-KW"/>
</dbReference>
<keyword evidence="6" id="KW-1185">Reference proteome</keyword>
<evidence type="ECO:0000259" key="4">
    <source>
        <dbReference type="Pfam" id="PF00891"/>
    </source>
</evidence>
<dbReference type="InterPro" id="IPR036388">
    <property type="entry name" value="WH-like_DNA-bd_sf"/>
</dbReference>
<protein>
    <submittedName>
        <fullName evidence="5">S-adenosyl-L-methionine-dependent methyltransferase</fullName>
    </submittedName>
</protein>
<dbReference type="Pfam" id="PF00891">
    <property type="entry name" value="Methyltransf_2"/>
    <property type="match status" value="1"/>
</dbReference>
<dbReference type="InterPro" id="IPR016461">
    <property type="entry name" value="COMT-like"/>
</dbReference>
<dbReference type="InterPro" id="IPR029063">
    <property type="entry name" value="SAM-dependent_MTases_sf"/>
</dbReference>
<dbReference type="AlphaFoldDB" id="A0A8K0T2B9"/>
<dbReference type="PANTHER" id="PTHR43712">
    <property type="entry name" value="PUTATIVE (AFU_ORTHOLOGUE AFUA_4G14580)-RELATED"/>
    <property type="match status" value="1"/>
</dbReference>
<accession>A0A8K0T2B9</accession>
<dbReference type="PANTHER" id="PTHR43712:SF19">
    <property type="entry name" value="DUAL O-METHYLTRANSFERASE_FAD-DEPENDENT MONOOXYGENASE ELCB"/>
    <property type="match status" value="1"/>
</dbReference>
<dbReference type="OrthoDB" id="1606438at2759"/>
<gene>
    <name evidence="5" type="ORF">B0I35DRAFT_348492</name>
</gene>
<evidence type="ECO:0000313" key="6">
    <source>
        <dbReference type="Proteomes" id="UP000813444"/>
    </source>
</evidence>
<organism evidence="5 6">
    <name type="scientific">Stachybotrys elegans</name>
    <dbReference type="NCBI Taxonomy" id="80388"/>
    <lineage>
        <taxon>Eukaryota</taxon>
        <taxon>Fungi</taxon>
        <taxon>Dikarya</taxon>
        <taxon>Ascomycota</taxon>
        <taxon>Pezizomycotina</taxon>
        <taxon>Sordariomycetes</taxon>
        <taxon>Hypocreomycetidae</taxon>
        <taxon>Hypocreales</taxon>
        <taxon>Stachybotryaceae</taxon>
        <taxon>Stachybotrys</taxon>
    </lineage>
</organism>
<sequence>VRWLCHFNIPTALPLNKAQTDQDAAIKTSPLYEARTYTQVANDMQVPEDHLRRIARMAMLTGFLAEPTPGQLCHTPLSAAIATQPQLLEWARFITSFSAPMVSHMVEATERWEGAPGEDRTAYNAAWNTDKPVFRHLAEHPKLLAALASYMRASAQSEGLTVRHLIECWRPGWEALAARQGVLVDVGGSAGHVSIALAQAFPGLRAVVQDRPEVIRRAQEGMTFSVQGGSIPVVLQAHDFFTAQPERPEGWECSGKGDVYLVRQVLHDWDDDKAILILSHLFHALRASGPDARLLLMDTILPTPGAGSRTEEGRLRVRDLTMLQSHNSHERSETQLTDLLLAAHPSMKIKQIVQPFNSLLGVIEVGLE</sequence>
<comment type="caution">
    <text evidence="5">The sequence shown here is derived from an EMBL/GenBank/DDBJ whole genome shotgun (WGS) entry which is preliminary data.</text>
</comment>
<proteinExistence type="predicted"/>
<dbReference type="Gene3D" id="1.10.10.10">
    <property type="entry name" value="Winged helix-like DNA-binding domain superfamily/Winged helix DNA-binding domain"/>
    <property type="match status" value="1"/>
</dbReference>
<dbReference type="InterPro" id="IPR001077">
    <property type="entry name" value="COMT_C"/>
</dbReference>
<keyword evidence="2" id="KW-0808">Transferase</keyword>
<evidence type="ECO:0000256" key="2">
    <source>
        <dbReference type="ARBA" id="ARBA00022679"/>
    </source>
</evidence>